<dbReference type="Proteomes" id="UP000664132">
    <property type="component" value="Unassembled WGS sequence"/>
</dbReference>
<dbReference type="PANTHER" id="PTHR23389">
    <property type="entry name" value="CHROMOSOME TRANSMISSION FIDELITY FACTOR 18"/>
    <property type="match status" value="1"/>
</dbReference>
<feature type="region of interest" description="Disordered" evidence="1">
    <location>
        <begin position="607"/>
        <end position="657"/>
    </location>
</feature>
<feature type="domain" description="AAA+ ATPase" evidence="2">
    <location>
        <begin position="677"/>
        <end position="896"/>
    </location>
</feature>
<feature type="compositionally biased region" description="Polar residues" evidence="1">
    <location>
        <begin position="1287"/>
        <end position="1297"/>
    </location>
</feature>
<feature type="compositionally biased region" description="Basic residues" evidence="1">
    <location>
        <begin position="54"/>
        <end position="67"/>
    </location>
</feature>
<accession>A0A8H7TJX4</accession>
<feature type="region of interest" description="Disordered" evidence="1">
    <location>
        <begin position="1"/>
        <end position="133"/>
    </location>
</feature>
<sequence length="1317" mass="144523">MSVLVERSMGELNEEQKPTMYPLFQKGAKPKPQTNPEIPEELAIPSDVHTNGAPKKKGQGRPSKRTKAAGSLGAEQPSTTQTPGEKNDAELLEVDPNSGRRKRRKTTSPTGKATSSNVELANQSTGDWLKSMTTSDRILQDTPLPLQDVPKHRPEVAGEILFSNGGNSESHGWRKSSSAPIQEVICIDQDHTPVQPSIPTTNGTSAQVGKVYGLPHNVPSNLQGGPNVNNSGPALAPTKPTKILHFNSKTGTIGSPPAKKTVPFAGPDKLKPKPTRGRRPKTMILTIRYGEGQRFASSLGQKIEQILSCPPIAHVTKQEQQVPTKSKPTRSSPPKPAKPVHPLFLGKAVQRDQNLQTPATNDNIIDRTVTQDPASQSRVQPATQPAVSSFKKPMVPFSGFGSTSKLVKFPGAVEPAWPWEGMVHIRGADAISETVNSGTCSPHVMSKTKKSKYQATRISGTENVIESLAAGLSIKNVVQSVQDINPDEYPAIPQCLRIPTKHYESGLDIQKRVRRLVRTRLPSPQAAPPSSSEDEVQVDKVHPALLRVYTSITTSMSAFDKGQCETLAWTQKYSPKSSGEVLQNGREANVLKNWLQALTVQSIEIGSGGKTSAKSENAPKRKRKSKKLDDFVISTDEEDNDMDEITEPEDEVPSSDPRLQKKTVVRGKDAAALGSKVANAVVLSGPNGCGKTAAVYAAAKELGFEVFEINAGGRRSGKDILERVGDMARNHQVQRSSAATTDVDGSVEDRERIDNALADDLKSGRQGKMDSFFKSQPAQSKSKPKAKEVLAMNVDSVKDANDSKVQMVMPDVAKNGIFSKLSTKKQQQALILIEEADILYKEDSQFWTTILNLIATSKRPIVMTCNDESVLPMNDLKLHATIRMAPPPVDLAVDYLLLVAACEGHIIKRKAVKDLYEGRNLDLRASLAELNFWCQFAVGDVKGGLEWYYPRWPAGHDIDEHGNVIRVVSEGTYEAGMGWLSQDYLESHIHYLDIEEETLHETCDGWGVDLGDWVENIGVQKWANKMRDISADKRADLAALNMYADFTESMSAADMISGGTFAPENQTALDVTVPQLSMKARDDYTLAFELKEAPVLVSYNTTGNDVSLYIKSRTRKILHLDQHLQHNLEVPTELDRPSEANILNLIRNRTTSPREKLDRFDFSSAFDPIAASEKYVWSTSLEASSFDRTLTLIVEDLAPYIRSIVAYDARLQQNRLEMSSIMSEGGKRPGKRMRTTRAAMSALEGGARVSTRRDRYFKADLNSNWVLRTGMESWTEAAVMEMEAGKVSTSSRRSSQAGLVDAEKEEGSRVELMGSSP</sequence>
<dbReference type="OrthoDB" id="9996895at2759"/>
<feature type="compositionally biased region" description="Polar residues" evidence="1">
    <location>
        <begin position="107"/>
        <end position="133"/>
    </location>
</feature>
<dbReference type="SUPFAM" id="SSF52540">
    <property type="entry name" value="P-loop containing nucleoside triphosphate hydrolases"/>
    <property type="match status" value="1"/>
</dbReference>
<dbReference type="InterPro" id="IPR027417">
    <property type="entry name" value="P-loop_NTPase"/>
</dbReference>
<reference evidence="3" key="1">
    <citation type="submission" date="2021-02" db="EMBL/GenBank/DDBJ databases">
        <title>Genome sequence Cadophora malorum strain M34.</title>
        <authorList>
            <person name="Stefanovic E."/>
            <person name="Vu D."/>
            <person name="Scully C."/>
            <person name="Dijksterhuis J."/>
            <person name="Roader J."/>
            <person name="Houbraken J."/>
        </authorList>
    </citation>
    <scope>NUCLEOTIDE SEQUENCE</scope>
    <source>
        <strain evidence="3">M34</strain>
    </source>
</reference>
<dbReference type="EMBL" id="JAFJYH010000073">
    <property type="protein sequence ID" value="KAG4420999.1"/>
    <property type="molecule type" value="Genomic_DNA"/>
</dbReference>
<feature type="region of interest" description="Disordered" evidence="1">
    <location>
        <begin position="759"/>
        <end position="786"/>
    </location>
</feature>
<evidence type="ECO:0000256" key="1">
    <source>
        <dbReference type="SAM" id="MobiDB-lite"/>
    </source>
</evidence>
<dbReference type="GO" id="GO:0003677">
    <property type="term" value="F:DNA binding"/>
    <property type="evidence" value="ECO:0007669"/>
    <property type="project" value="TreeGrafter"/>
</dbReference>
<dbReference type="SMART" id="SM00382">
    <property type="entry name" value="AAA"/>
    <property type="match status" value="1"/>
</dbReference>
<dbReference type="InterPro" id="IPR003959">
    <property type="entry name" value="ATPase_AAA_core"/>
</dbReference>
<feature type="compositionally biased region" description="Acidic residues" evidence="1">
    <location>
        <begin position="635"/>
        <end position="653"/>
    </location>
</feature>
<dbReference type="Gene3D" id="3.40.50.300">
    <property type="entry name" value="P-loop containing nucleotide triphosphate hydrolases"/>
    <property type="match status" value="1"/>
</dbReference>
<evidence type="ECO:0000259" key="2">
    <source>
        <dbReference type="SMART" id="SM00382"/>
    </source>
</evidence>
<feature type="region of interest" description="Disordered" evidence="1">
    <location>
        <begin position="248"/>
        <end position="278"/>
    </location>
</feature>
<evidence type="ECO:0000313" key="3">
    <source>
        <dbReference type="EMBL" id="KAG4420999.1"/>
    </source>
</evidence>
<comment type="caution">
    <text evidence="3">The sequence shown here is derived from an EMBL/GenBank/DDBJ whole genome shotgun (WGS) entry which is preliminary data.</text>
</comment>
<organism evidence="3 4">
    <name type="scientific">Cadophora malorum</name>
    <dbReference type="NCBI Taxonomy" id="108018"/>
    <lineage>
        <taxon>Eukaryota</taxon>
        <taxon>Fungi</taxon>
        <taxon>Dikarya</taxon>
        <taxon>Ascomycota</taxon>
        <taxon>Pezizomycotina</taxon>
        <taxon>Leotiomycetes</taxon>
        <taxon>Helotiales</taxon>
        <taxon>Ploettnerulaceae</taxon>
        <taxon>Cadophora</taxon>
    </lineage>
</organism>
<feature type="compositionally biased region" description="Low complexity" evidence="1">
    <location>
        <begin position="772"/>
        <end position="781"/>
    </location>
</feature>
<feature type="region of interest" description="Disordered" evidence="1">
    <location>
        <begin position="314"/>
        <end position="341"/>
    </location>
</feature>
<dbReference type="GO" id="GO:0005634">
    <property type="term" value="C:nucleus"/>
    <property type="evidence" value="ECO:0007669"/>
    <property type="project" value="TreeGrafter"/>
</dbReference>
<name>A0A8H7TJX4_9HELO</name>
<protein>
    <recommendedName>
        <fullName evidence="2">AAA+ ATPase domain-containing protein</fullName>
    </recommendedName>
</protein>
<dbReference type="GO" id="GO:0016887">
    <property type="term" value="F:ATP hydrolysis activity"/>
    <property type="evidence" value="ECO:0007669"/>
    <property type="project" value="InterPro"/>
</dbReference>
<evidence type="ECO:0000313" key="4">
    <source>
        <dbReference type="Proteomes" id="UP000664132"/>
    </source>
</evidence>
<keyword evidence="4" id="KW-1185">Reference proteome</keyword>
<dbReference type="GO" id="GO:0005524">
    <property type="term" value="F:ATP binding"/>
    <property type="evidence" value="ECO:0007669"/>
    <property type="project" value="InterPro"/>
</dbReference>
<proteinExistence type="predicted"/>
<feature type="region of interest" description="Disordered" evidence="1">
    <location>
        <begin position="1285"/>
        <end position="1317"/>
    </location>
</feature>
<dbReference type="InterPro" id="IPR003593">
    <property type="entry name" value="AAA+_ATPase"/>
</dbReference>
<dbReference type="Pfam" id="PF00004">
    <property type="entry name" value="AAA"/>
    <property type="match status" value="1"/>
</dbReference>
<gene>
    <name evidence="3" type="ORF">IFR04_005868</name>
</gene>
<dbReference type="PANTHER" id="PTHR23389:SF21">
    <property type="entry name" value="ATPASE FAMILY AAA DOMAIN-CONTAINING PROTEIN 5"/>
    <property type="match status" value="1"/>
</dbReference>